<evidence type="ECO:0000256" key="2">
    <source>
        <dbReference type="ARBA" id="ARBA00009677"/>
    </source>
</evidence>
<evidence type="ECO:0000259" key="7">
    <source>
        <dbReference type="Pfam" id="PF22692"/>
    </source>
</evidence>
<sequence>MLRSLYSGISGLRSHQTMLDVTGNNIANVNTTGFKASATQFQDTLSQLTQGAGAPQEALGGTNPAQVGLGVQVAGVVTNFSQGSAQATGRATDMRIAGDGFFITRQGGQTLYTRAGAFSSDADGRLVTPDGALVQGWPAVNGVVQQGAAVGDLRTPRGALSPAQATTTARVTGNLPSDVAVGTQILQETEVYGADGTARDLTLTFTRTGAGWNVAARDANGAAGTTVLVLPNGRAAAGSSVTVGGIAVDLSGVTGFAELRTVSISERNGRTAGTLESFTVGADGTLIGAFSNGGRQDLGRVALAGFVNPAGLEKAGGSSYRATGNSGAADVGSAGSNGLGSLDGGTLEMSNVDLSQEFTNLIVAQRGFQANARIITTSDEVLQELANLKR</sequence>
<protein>
    <recommendedName>
        <fullName evidence="4">Flagellar hook protein FlgE</fullName>
    </recommendedName>
</protein>
<comment type="caution">
    <text evidence="8">The sequence shown here is derived from an EMBL/GenBank/DDBJ whole genome shotgun (WGS) entry which is preliminary data.</text>
</comment>
<evidence type="ECO:0000259" key="6">
    <source>
        <dbReference type="Pfam" id="PF06429"/>
    </source>
</evidence>
<comment type="subcellular location">
    <subcellularLocation>
        <location evidence="1 4">Bacterial flagellum basal body</location>
    </subcellularLocation>
</comment>
<dbReference type="NCBIfam" id="TIGR03506">
    <property type="entry name" value="FlgEFG_subfam"/>
    <property type="match status" value="1"/>
</dbReference>
<evidence type="ECO:0000256" key="3">
    <source>
        <dbReference type="ARBA" id="ARBA00023143"/>
    </source>
</evidence>
<dbReference type="EMBL" id="SSWH01000013">
    <property type="protein sequence ID" value="THJ65042.1"/>
    <property type="molecule type" value="Genomic_DNA"/>
</dbReference>
<dbReference type="RefSeq" id="WP_136455480.1">
    <property type="nucleotide sequence ID" value="NZ_SSWH01000013.1"/>
</dbReference>
<dbReference type="InterPro" id="IPR053967">
    <property type="entry name" value="LlgE_F_G-like_D1"/>
</dbReference>
<keyword evidence="3 4" id="KW-0975">Bacterial flagellum</keyword>
<dbReference type="GO" id="GO:0009424">
    <property type="term" value="C:bacterial-type flagellum hook"/>
    <property type="evidence" value="ECO:0007669"/>
    <property type="project" value="TreeGrafter"/>
</dbReference>
<evidence type="ECO:0000256" key="1">
    <source>
        <dbReference type="ARBA" id="ARBA00004117"/>
    </source>
</evidence>
<dbReference type="InterPro" id="IPR010930">
    <property type="entry name" value="Flg_bb/hook_C_dom"/>
</dbReference>
<reference evidence="8 9" key="1">
    <citation type="submission" date="2019-04" db="EMBL/GenBank/DDBJ databases">
        <authorList>
            <person name="Liu Q."/>
            <person name="Xin Y.-H."/>
        </authorList>
    </citation>
    <scope>NUCLEOTIDE SEQUENCE [LARGE SCALE GENOMIC DNA]</scope>
    <source>
        <strain evidence="8 9">AM23</strain>
    </source>
</reference>
<dbReference type="OrthoDB" id="9804559at2"/>
<evidence type="ECO:0000259" key="5">
    <source>
        <dbReference type="Pfam" id="PF00460"/>
    </source>
</evidence>
<dbReference type="InterPro" id="IPR037925">
    <property type="entry name" value="FlgE/F/G-like"/>
</dbReference>
<dbReference type="Pfam" id="PF00460">
    <property type="entry name" value="Flg_bb_rod"/>
    <property type="match status" value="1"/>
</dbReference>
<name>A0A4S5E188_9MICC</name>
<dbReference type="InterPro" id="IPR001444">
    <property type="entry name" value="Flag_bb_rod_N"/>
</dbReference>
<feature type="domain" description="Flagellar basal body rod protein N-terminal" evidence="5">
    <location>
        <begin position="5"/>
        <end position="35"/>
    </location>
</feature>
<keyword evidence="8" id="KW-0969">Cilium</keyword>
<evidence type="ECO:0000313" key="8">
    <source>
        <dbReference type="EMBL" id="THJ65042.1"/>
    </source>
</evidence>
<organism evidence="8 9">
    <name type="scientific">Arthrobacter echini</name>
    <dbReference type="NCBI Taxonomy" id="1529066"/>
    <lineage>
        <taxon>Bacteria</taxon>
        <taxon>Bacillati</taxon>
        <taxon>Actinomycetota</taxon>
        <taxon>Actinomycetes</taxon>
        <taxon>Micrococcales</taxon>
        <taxon>Micrococcaceae</taxon>
        <taxon>Arthrobacter</taxon>
    </lineage>
</organism>
<dbReference type="GO" id="GO:0009425">
    <property type="term" value="C:bacterial-type flagellum basal body"/>
    <property type="evidence" value="ECO:0007669"/>
    <property type="project" value="UniProtKB-SubCell"/>
</dbReference>
<comment type="function">
    <text evidence="4">A flexible structure which links the flagellar filament to the drive apparatus in the basal body.</text>
</comment>
<keyword evidence="8" id="KW-0966">Cell projection</keyword>
<evidence type="ECO:0000256" key="4">
    <source>
        <dbReference type="RuleBase" id="RU362116"/>
    </source>
</evidence>
<dbReference type="Pfam" id="PF06429">
    <property type="entry name" value="Flg_bbr_C"/>
    <property type="match status" value="1"/>
</dbReference>
<dbReference type="GO" id="GO:0071978">
    <property type="term" value="P:bacterial-type flagellum-dependent swarming motility"/>
    <property type="evidence" value="ECO:0007669"/>
    <property type="project" value="TreeGrafter"/>
</dbReference>
<keyword evidence="9" id="KW-1185">Reference proteome</keyword>
<dbReference type="Pfam" id="PF22692">
    <property type="entry name" value="LlgE_F_G_D1"/>
    <property type="match status" value="1"/>
</dbReference>
<dbReference type="AlphaFoldDB" id="A0A4S5E188"/>
<keyword evidence="8" id="KW-0282">Flagellum</keyword>
<dbReference type="PANTHER" id="PTHR30435">
    <property type="entry name" value="FLAGELLAR PROTEIN"/>
    <property type="match status" value="1"/>
</dbReference>
<dbReference type="Proteomes" id="UP000305233">
    <property type="component" value="Unassembled WGS sequence"/>
</dbReference>
<proteinExistence type="inferred from homology"/>
<dbReference type="SUPFAM" id="SSF117143">
    <property type="entry name" value="Flagellar hook protein flgE"/>
    <property type="match status" value="1"/>
</dbReference>
<dbReference type="PANTHER" id="PTHR30435:SF1">
    <property type="entry name" value="FLAGELLAR HOOK PROTEIN FLGE"/>
    <property type="match status" value="1"/>
</dbReference>
<gene>
    <name evidence="8" type="ORF">E8P82_12995</name>
</gene>
<dbReference type="InterPro" id="IPR020013">
    <property type="entry name" value="Flagellar_FlgE/F/G"/>
</dbReference>
<evidence type="ECO:0000313" key="9">
    <source>
        <dbReference type="Proteomes" id="UP000305233"/>
    </source>
</evidence>
<comment type="similarity">
    <text evidence="2 4">Belongs to the flagella basal body rod proteins family.</text>
</comment>
<dbReference type="GO" id="GO:0005829">
    <property type="term" value="C:cytosol"/>
    <property type="evidence" value="ECO:0007669"/>
    <property type="project" value="TreeGrafter"/>
</dbReference>
<feature type="domain" description="Flagellar basal-body/hook protein C-terminal" evidence="6">
    <location>
        <begin position="345"/>
        <end position="388"/>
    </location>
</feature>
<feature type="domain" description="Flagellar hook protein FlgE/F/G-like D1" evidence="7">
    <location>
        <begin position="96"/>
        <end position="136"/>
    </location>
</feature>
<accession>A0A4S5E188</accession>